<dbReference type="InterPro" id="IPR045398">
    <property type="entry name" value="DUF6515"/>
</dbReference>
<evidence type="ECO:0000313" key="2">
    <source>
        <dbReference type="EMBL" id="SDQ01731.1"/>
    </source>
</evidence>
<dbReference type="Pfam" id="PF20125">
    <property type="entry name" value="DUF6515"/>
    <property type="match status" value="1"/>
</dbReference>
<sequence length="191" mass="21029">MHKRNVWTEITALLLLGLSPLVIAAPPGGPGMHAPPPAAMQQRIPYQGEEYVFSEGRWYRPHGTQLRPIVAPPGLRVRTLPGDAREIWIGSVLYHLAAGTYYLWRAESREYEVVSPPVVASQATRYDVIAYPARGQNEEQQGRDRYECHRWAVTQSGFDPAAASTAPSAEVGGLYQRALGACLSGRGYSIN</sequence>
<accession>A0A1H0XFW2</accession>
<keyword evidence="1" id="KW-0732">Signal</keyword>
<name>A0A1H0XFW2_9GAMM</name>
<dbReference type="Proteomes" id="UP000199460">
    <property type="component" value="Unassembled WGS sequence"/>
</dbReference>
<dbReference type="AlphaFoldDB" id="A0A1H0XFW2"/>
<evidence type="ECO:0000313" key="3">
    <source>
        <dbReference type="Proteomes" id="UP000199460"/>
    </source>
</evidence>
<feature type="chain" id="PRO_5011644513" evidence="1">
    <location>
        <begin position="25"/>
        <end position="191"/>
    </location>
</feature>
<evidence type="ECO:0000256" key="1">
    <source>
        <dbReference type="SAM" id="SignalP"/>
    </source>
</evidence>
<keyword evidence="3" id="KW-1185">Reference proteome</keyword>
<reference evidence="3" key="1">
    <citation type="submission" date="2016-10" db="EMBL/GenBank/DDBJ databases">
        <authorList>
            <person name="Varghese N."/>
            <person name="Submissions S."/>
        </authorList>
    </citation>
    <scope>NUCLEOTIDE SEQUENCE [LARGE SCALE GENOMIC DNA]</scope>
    <source>
        <strain evidence="3">JCM 18416</strain>
    </source>
</reference>
<organism evidence="2 3">
    <name type="scientific">Ectopseudomonas guguanensis</name>
    <dbReference type="NCBI Taxonomy" id="1198456"/>
    <lineage>
        <taxon>Bacteria</taxon>
        <taxon>Pseudomonadati</taxon>
        <taxon>Pseudomonadota</taxon>
        <taxon>Gammaproteobacteria</taxon>
        <taxon>Pseudomonadales</taxon>
        <taxon>Pseudomonadaceae</taxon>
        <taxon>Ectopseudomonas</taxon>
    </lineage>
</organism>
<feature type="signal peptide" evidence="1">
    <location>
        <begin position="1"/>
        <end position="24"/>
    </location>
</feature>
<dbReference type="OrthoDB" id="196716at2"/>
<gene>
    <name evidence="2" type="ORF">SAMN05216213_114163</name>
</gene>
<proteinExistence type="predicted"/>
<dbReference type="EMBL" id="FNJJ01000014">
    <property type="protein sequence ID" value="SDQ01731.1"/>
    <property type="molecule type" value="Genomic_DNA"/>
</dbReference>
<protein>
    <submittedName>
        <fullName evidence="2">Uncharacterized protein</fullName>
    </submittedName>
</protein>